<dbReference type="OrthoDB" id="8670884at2"/>
<keyword evidence="3" id="KW-0285">Flavoprotein</keyword>
<dbReference type="Proteomes" id="UP000236732">
    <property type="component" value="Unassembled WGS sequence"/>
</dbReference>
<evidence type="ECO:0000313" key="6">
    <source>
        <dbReference type="EMBL" id="SEG95833.1"/>
    </source>
</evidence>
<dbReference type="PANTHER" id="PTHR43004:SF19">
    <property type="entry name" value="BINDING MONOOXYGENASE, PUTATIVE (JCVI)-RELATED"/>
    <property type="match status" value="1"/>
</dbReference>
<dbReference type="GO" id="GO:0071949">
    <property type="term" value="F:FAD binding"/>
    <property type="evidence" value="ECO:0007669"/>
    <property type="project" value="InterPro"/>
</dbReference>
<dbReference type="RefSeq" id="WP_103959427.1">
    <property type="nucleotide sequence ID" value="NZ_FNVT01000009.1"/>
</dbReference>
<evidence type="ECO:0000256" key="3">
    <source>
        <dbReference type="ARBA" id="ARBA00022630"/>
    </source>
</evidence>
<dbReference type="EMBL" id="FNVT01000009">
    <property type="protein sequence ID" value="SEG95833.1"/>
    <property type="molecule type" value="Genomic_DNA"/>
</dbReference>
<feature type="domain" description="FAD-binding" evidence="5">
    <location>
        <begin position="5"/>
        <end position="352"/>
    </location>
</feature>
<dbReference type="AlphaFoldDB" id="A0A1H6EEZ4"/>
<proteinExistence type="inferred from homology"/>
<dbReference type="InterPro" id="IPR036188">
    <property type="entry name" value="FAD/NAD-bd_sf"/>
</dbReference>
<accession>A0A1H6EEZ4</accession>
<gene>
    <name evidence="6" type="ORF">SAMN05444920_109176</name>
</gene>
<dbReference type="InterPro" id="IPR002938">
    <property type="entry name" value="FAD-bd"/>
</dbReference>
<dbReference type="Pfam" id="PF01494">
    <property type="entry name" value="FAD_binding_3"/>
    <property type="match status" value="1"/>
</dbReference>
<dbReference type="Gene3D" id="3.40.30.120">
    <property type="match status" value="1"/>
</dbReference>
<dbReference type="PANTHER" id="PTHR43004">
    <property type="entry name" value="TRK SYSTEM POTASSIUM UPTAKE PROTEIN"/>
    <property type="match status" value="1"/>
</dbReference>
<keyword evidence="4" id="KW-0274">FAD</keyword>
<evidence type="ECO:0000256" key="4">
    <source>
        <dbReference type="ARBA" id="ARBA00022827"/>
    </source>
</evidence>
<dbReference type="SUPFAM" id="SSF52833">
    <property type="entry name" value="Thioredoxin-like"/>
    <property type="match status" value="1"/>
</dbReference>
<dbReference type="Gene3D" id="3.50.50.60">
    <property type="entry name" value="FAD/NAD(P)-binding domain"/>
    <property type="match status" value="1"/>
</dbReference>
<organism evidence="6 7">
    <name type="scientific">Nonomuraea solani</name>
    <dbReference type="NCBI Taxonomy" id="1144553"/>
    <lineage>
        <taxon>Bacteria</taxon>
        <taxon>Bacillati</taxon>
        <taxon>Actinomycetota</taxon>
        <taxon>Actinomycetes</taxon>
        <taxon>Streptosporangiales</taxon>
        <taxon>Streptosporangiaceae</taxon>
        <taxon>Nonomuraea</taxon>
    </lineage>
</organism>
<protein>
    <submittedName>
        <fullName evidence="6">2-polyprenyl-6-methoxyphenol hydroxylase</fullName>
    </submittedName>
</protein>
<dbReference type="InterPro" id="IPR050641">
    <property type="entry name" value="RIFMO-like"/>
</dbReference>
<comment type="similarity">
    <text evidence="2">Belongs to the PheA/TfdB FAD monooxygenase family.</text>
</comment>
<sequence>MVNVDTPVLVVGAGPSGLTLANELARHGVTVRIIDRAPAPATTSRALVVQPRSLEIFEDMEVIDDVLAVGGKAPGINVMFANDKSVRLELDDLLNDPANYTTYQSLFTLSQDDTERILTKKLEERGVRVERGLTMTDLAAGEGHMIVSVRAADGTTRAIRCAWVIGCDGAHSAVREAAGIPFEGTTYPDEFIMADAELDWDLPDGDIYAFPSRAGFIAAFAMPGEHRFRIFGNVKAGPEGPGPEYSEPTHEEFQAMVDERMPLPATVVREHWVSRYRLHRRVAPRYREGRVFLVGDAAHVHSPAGAQGMNTGIQDAYNLAWKLALVANGIAGEPLLDSYQAERHPVGKRLLTTTDRLFAVISGQSATATFLRAHLAPQIVSRVLARHSIRTWLVGTLAQLRVAYPASPLNHEDGSGWKAAPAPGDRARQADVLIDGEPGRLHDLLHGTRHTVLLFAGTGGARQEAELCRVADRIRHAYPDLVTAYVISTERLTDHPALVGDPDRSAHDRYGLGRAAAAFVIRPDLHICYRGTPIDTGTLLAELARRLPGAAPKAVDSPFA</sequence>
<keyword evidence="7" id="KW-1185">Reference proteome</keyword>
<name>A0A1H6EEZ4_9ACTN</name>
<evidence type="ECO:0000313" key="7">
    <source>
        <dbReference type="Proteomes" id="UP000236732"/>
    </source>
</evidence>
<dbReference type="GO" id="GO:0016709">
    <property type="term" value="F:oxidoreductase activity, acting on paired donors, with incorporation or reduction of molecular oxygen, NAD(P)H as one donor, and incorporation of one atom of oxygen"/>
    <property type="evidence" value="ECO:0007669"/>
    <property type="project" value="UniProtKB-ARBA"/>
</dbReference>
<dbReference type="PRINTS" id="PR00420">
    <property type="entry name" value="RNGMNOXGNASE"/>
</dbReference>
<evidence type="ECO:0000256" key="2">
    <source>
        <dbReference type="ARBA" id="ARBA00007801"/>
    </source>
</evidence>
<evidence type="ECO:0000256" key="1">
    <source>
        <dbReference type="ARBA" id="ARBA00001974"/>
    </source>
</evidence>
<comment type="cofactor">
    <cofactor evidence="1">
        <name>FAD</name>
        <dbReference type="ChEBI" id="CHEBI:57692"/>
    </cofactor>
</comment>
<reference evidence="6 7" key="1">
    <citation type="submission" date="2016-10" db="EMBL/GenBank/DDBJ databases">
        <authorList>
            <person name="de Groot N.N."/>
        </authorList>
    </citation>
    <scope>NUCLEOTIDE SEQUENCE [LARGE SCALE GENOMIC DNA]</scope>
    <source>
        <strain evidence="6 7">CGMCC 4.7037</strain>
    </source>
</reference>
<dbReference type="SUPFAM" id="SSF51905">
    <property type="entry name" value="FAD/NAD(P)-binding domain"/>
    <property type="match status" value="1"/>
</dbReference>
<evidence type="ECO:0000259" key="5">
    <source>
        <dbReference type="Pfam" id="PF01494"/>
    </source>
</evidence>
<dbReference type="InterPro" id="IPR036249">
    <property type="entry name" value="Thioredoxin-like_sf"/>
</dbReference>
<dbReference type="Gene3D" id="3.30.70.2450">
    <property type="match status" value="1"/>
</dbReference>